<keyword evidence="6" id="KW-0413">Isomerase</keyword>
<dbReference type="SUPFAM" id="SSF52833">
    <property type="entry name" value="Thioredoxin-like"/>
    <property type="match status" value="3"/>
</dbReference>
<evidence type="ECO:0000259" key="9">
    <source>
        <dbReference type="Pfam" id="PF00085"/>
    </source>
</evidence>
<evidence type="ECO:0000256" key="7">
    <source>
        <dbReference type="ARBA" id="ARBA00023284"/>
    </source>
</evidence>
<name>A0A7R8V4S9_HERIL</name>
<evidence type="ECO:0000256" key="1">
    <source>
        <dbReference type="ARBA" id="ARBA00001182"/>
    </source>
</evidence>
<dbReference type="GO" id="GO:0003756">
    <property type="term" value="F:protein disulfide isomerase activity"/>
    <property type="evidence" value="ECO:0007669"/>
    <property type="project" value="UniProtKB-EC"/>
</dbReference>
<feature type="region of interest" description="Disordered" evidence="8">
    <location>
        <begin position="356"/>
        <end position="384"/>
    </location>
</feature>
<evidence type="ECO:0000256" key="4">
    <source>
        <dbReference type="ARBA" id="ARBA00012723"/>
    </source>
</evidence>
<organism evidence="10 11">
    <name type="scientific">Hermetia illucens</name>
    <name type="common">Black soldier fly</name>
    <dbReference type="NCBI Taxonomy" id="343691"/>
    <lineage>
        <taxon>Eukaryota</taxon>
        <taxon>Metazoa</taxon>
        <taxon>Ecdysozoa</taxon>
        <taxon>Arthropoda</taxon>
        <taxon>Hexapoda</taxon>
        <taxon>Insecta</taxon>
        <taxon>Pterygota</taxon>
        <taxon>Neoptera</taxon>
        <taxon>Endopterygota</taxon>
        <taxon>Diptera</taxon>
        <taxon>Brachycera</taxon>
        <taxon>Stratiomyomorpha</taxon>
        <taxon>Stratiomyidae</taxon>
        <taxon>Hermetiinae</taxon>
        <taxon>Hermetia</taxon>
    </lineage>
</organism>
<sequence>MELWNAPAIKRLRNMIEFKLFLLEPKTAIVGFFEKGSALESVFMLFGCMYSKKFHFGCTTTPAIMNQLDENNSIIIHRAPHLQNIYEPSIVKFEGSSFDELKEFVQNNYHGLVGHRTPELARDFKAQLIVVYFDVDFDRNFAETSCLRNEVLKVAKEFAEKVHFAVSAKSDFENEINQLGYASTEKEALVVAYDPSNQKFIMRKPFCAKNLHSFVAKLEAAKLEPFRIPRSVPSPSSVLVKDVVAANFKRVIVDNAVDTLVTLYDPLCGECKGLTSVLEEVAQKLSNEAVSFARIDVTSKNVPPGLEIDRCPTIFLLPKNDKWNGLPYDGLVNAVDIIKFVAKETTDELKNYDRQGIKKVLGESGTPNERPNKHRKHSSKSKKK</sequence>
<dbReference type="Gene3D" id="3.40.30.10">
    <property type="entry name" value="Glutaredoxin"/>
    <property type="match status" value="3"/>
</dbReference>
<dbReference type="GO" id="GO:0006457">
    <property type="term" value="P:protein folding"/>
    <property type="evidence" value="ECO:0007669"/>
    <property type="project" value="TreeGrafter"/>
</dbReference>
<evidence type="ECO:0000256" key="5">
    <source>
        <dbReference type="ARBA" id="ARBA00022824"/>
    </source>
</evidence>
<evidence type="ECO:0000256" key="8">
    <source>
        <dbReference type="SAM" id="MobiDB-lite"/>
    </source>
</evidence>
<protein>
    <recommendedName>
        <fullName evidence="4">protein disulfide-isomerase</fullName>
        <ecNumber evidence="4">5.3.4.1</ecNumber>
    </recommendedName>
</protein>
<dbReference type="InterPro" id="IPR013766">
    <property type="entry name" value="Thioredoxin_domain"/>
</dbReference>
<dbReference type="OMA" id="MIRWYNS"/>
<evidence type="ECO:0000256" key="3">
    <source>
        <dbReference type="ARBA" id="ARBA00006347"/>
    </source>
</evidence>
<reference evidence="10 11" key="1">
    <citation type="submission" date="2020-11" db="EMBL/GenBank/DDBJ databases">
        <authorList>
            <person name="Wallbank WR R."/>
            <person name="Pardo Diaz C."/>
            <person name="Kozak K."/>
            <person name="Martin S."/>
            <person name="Jiggins C."/>
            <person name="Moest M."/>
            <person name="Warren A I."/>
            <person name="Generalovic N T."/>
            <person name="Byers J.R.P. K."/>
            <person name="Montejo-Kovacevich G."/>
            <person name="Yen C E."/>
        </authorList>
    </citation>
    <scope>NUCLEOTIDE SEQUENCE [LARGE SCALE GENOMIC DNA]</scope>
</reference>
<dbReference type="InterPro" id="IPR036249">
    <property type="entry name" value="Thioredoxin-like_sf"/>
</dbReference>
<dbReference type="EMBL" id="LR899014">
    <property type="protein sequence ID" value="CAD7092122.1"/>
    <property type="molecule type" value="Genomic_DNA"/>
</dbReference>
<evidence type="ECO:0000256" key="2">
    <source>
        <dbReference type="ARBA" id="ARBA00004319"/>
    </source>
</evidence>
<proteinExistence type="inferred from homology"/>
<keyword evidence="7" id="KW-0676">Redox-active center</keyword>
<dbReference type="InParanoid" id="A0A7R8V4S9"/>
<evidence type="ECO:0000256" key="6">
    <source>
        <dbReference type="ARBA" id="ARBA00023235"/>
    </source>
</evidence>
<dbReference type="Pfam" id="PF13848">
    <property type="entry name" value="Thioredoxin_6"/>
    <property type="match status" value="1"/>
</dbReference>
<dbReference type="GO" id="GO:0005788">
    <property type="term" value="C:endoplasmic reticulum lumen"/>
    <property type="evidence" value="ECO:0007669"/>
    <property type="project" value="UniProtKB-SubCell"/>
</dbReference>
<gene>
    <name evidence="10" type="ORF">HERILL_LOCUS14509</name>
</gene>
<keyword evidence="11" id="KW-1185">Reference proteome</keyword>
<dbReference type="GO" id="GO:0034976">
    <property type="term" value="P:response to endoplasmic reticulum stress"/>
    <property type="evidence" value="ECO:0007669"/>
    <property type="project" value="TreeGrafter"/>
</dbReference>
<feature type="compositionally biased region" description="Basic residues" evidence="8">
    <location>
        <begin position="372"/>
        <end position="384"/>
    </location>
</feature>
<dbReference type="AlphaFoldDB" id="A0A7R8V4S9"/>
<dbReference type="EC" id="5.3.4.1" evidence="4"/>
<feature type="domain" description="Thioredoxin" evidence="9">
    <location>
        <begin position="241"/>
        <end position="342"/>
    </location>
</feature>
<dbReference type="OrthoDB" id="427280at2759"/>
<evidence type="ECO:0000313" key="11">
    <source>
        <dbReference type="Proteomes" id="UP000594454"/>
    </source>
</evidence>
<evidence type="ECO:0000313" key="10">
    <source>
        <dbReference type="EMBL" id="CAD7092122.1"/>
    </source>
</evidence>
<comment type="similarity">
    <text evidence="3">Belongs to the protein disulfide isomerase family.</text>
</comment>
<dbReference type="PANTHER" id="PTHR18929:SF132">
    <property type="entry name" value="PROTEIN DISULFIDE-ISOMERASE A3"/>
    <property type="match status" value="1"/>
</dbReference>
<comment type="subcellular location">
    <subcellularLocation>
        <location evidence="2">Endoplasmic reticulum lumen</location>
    </subcellularLocation>
</comment>
<dbReference type="PANTHER" id="PTHR18929">
    <property type="entry name" value="PROTEIN DISULFIDE ISOMERASE"/>
    <property type="match status" value="1"/>
</dbReference>
<accession>A0A7R8V4S9</accession>
<comment type="catalytic activity">
    <reaction evidence="1">
        <text>Catalyzes the rearrangement of -S-S- bonds in proteins.</text>
        <dbReference type="EC" id="5.3.4.1"/>
    </reaction>
</comment>
<dbReference type="Pfam" id="PF00085">
    <property type="entry name" value="Thioredoxin"/>
    <property type="match status" value="1"/>
</dbReference>
<dbReference type="Proteomes" id="UP000594454">
    <property type="component" value="Chromosome 6"/>
</dbReference>
<keyword evidence="5" id="KW-0256">Endoplasmic reticulum</keyword>